<keyword evidence="1" id="KW-1133">Transmembrane helix</keyword>
<sequence length="372" mass="39931">MTSAIQPDPALVPPAPAGTDAAATIRGRLVSNNFDGMRLVFASMVVLFHVGLLSEAPALAWLRLISATFAVQAFFFVSGFLVVMSYDRSSALTGYFKKRFLRIAPAYCVVVIGAAVLLAGMSDLPASAYFTSPDWRSYVVSNLLLSNFAHPWLPGVFADNVEQAVNGSLWTIKVEVMFYITVPFIVWAVRRFGYRPALATIFVASILWYAGFTLAAHLGGGDLAERLAKQLPGQLGFFAGGALAYYRTREGLSPPPAWAAGAGALVYLVTDGPVGQALAPVCVTLIAYWAAIGVRQLWSAHRIGDISYGIYLYHFPIAQTLIALGVFAVAPVAGVAAVVASTLMLAFLSWHLVEKRALRLAHRGNRSSGANR</sequence>
<keyword evidence="1" id="KW-0812">Transmembrane</keyword>
<gene>
    <name evidence="3" type="ORF">HKX05_05285</name>
    <name evidence="4" type="ORF">HLV41_18635</name>
</gene>
<evidence type="ECO:0000313" key="5">
    <source>
        <dbReference type="Proteomes" id="UP000531581"/>
    </source>
</evidence>
<feature type="transmembrane region" description="Helical" evidence="1">
    <location>
        <begin position="310"/>
        <end position="329"/>
    </location>
</feature>
<feature type="transmembrane region" description="Helical" evidence="1">
    <location>
        <begin position="170"/>
        <end position="189"/>
    </location>
</feature>
<dbReference type="Proteomes" id="UP000531581">
    <property type="component" value="Unassembled WGS sequence"/>
</dbReference>
<keyword evidence="1" id="KW-0472">Membrane</keyword>
<keyword evidence="6" id="KW-1185">Reference proteome</keyword>
<feature type="transmembrane region" description="Helical" evidence="1">
    <location>
        <begin position="104"/>
        <end position="122"/>
    </location>
</feature>
<feature type="transmembrane region" description="Helical" evidence="1">
    <location>
        <begin position="60"/>
        <end position="83"/>
    </location>
</feature>
<dbReference type="GO" id="GO:0000271">
    <property type="term" value="P:polysaccharide biosynthetic process"/>
    <property type="evidence" value="ECO:0007669"/>
    <property type="project" value="TreeGrafter"/>
</dbReference>
<dbReference type="InterPro" id="IPR002656">
    <property type="entry name" value="Acyl_transf_3_dom"/>
</dbReference>
<dbReference type="EMBL" id="JABYQV010000024">
    <property type="protein sequence ID" value="NVP33055.1"/>
    <property type="molecule type" value="Genomic_DNA"/>
</dbReference>
<dbReference type="PANTHER" id="PTHR23028">
    <property type="entry name" value="ACETYLTRANSFERASE"/>
    <property type="match status" value="1"/>
</dbReference>
<feature type="transmembrane region" description="Helical" evidence="1">
    <location>
        <begin position="335"/>
        <end position="353"/>
    </location>
</feature>
<dbReference type="GO" id="GO:0016747">
    <property type="term" value="F:acyltransferase activity, transferring groups other than amino-acyl groups"/>
    <property type="evidence" value="ECO:0007669"/>
    <property type="project" value="InterPro"/>
</dbReference>
<dbReference type="Proteomes" id="UP000557656">
    <property type="component" value="Unassembled WGS sequence"/>
</dbReference>
<evidence type="ECO:0000259" key="2">
    <source>
        <dbReference type="Pfam" id="PF01757"/>
    </source>
</evidence>
<dbReference type="EMBL" id="JABEOV010000008">
    <property type="protein sequence ID" value="NNG52760.1"/>
    <property type="molecule type" value="Genomic_DNA"/>
</dbReference>
<dbReference type="RefSeq" id="WP_170171421.1">
    <property type="nucleotide sequence ID" value="NZ_JABEOV010000008.1"/>
</dbReference>
<comment type="caution">
    <text evidence="4">The sequence shown here is derived from an EMBL/GenBank/DDBJ whole genome shotgun (WGS) entry which is preliminary data.</text>
</comment>
<feature type="transmembrane region" description="Helical" evidence="1">
    <location>
        <begin position="196"/>
        <end position="218"/>
    </location>
</feature>
<feature type="domain" description="Acyltransferase 3" evidence="2">
    <location>
        <begin position="33"/>
        <end position="350"/>
    </location>
</feature>
<evidence type="ECO:0000256" key="1">
    <source>
        <dbReference type="SAM" id="Phobius"/>
    </source>
</evidence>
<dbReference type="Pfam" id="PF01757">
    <property type="entry name" value="Acyl_transf_3"/>
    <property type="match status" value="1"/>
</dbReference>
<dbReference type="PANTHER" id="PTHR23028:SF53">
    <property type="entry name" value="ACYL_TRANSF_3 DOMAIN-CONTAINING PROTEIN"/>
    <property type="match status" value="1"/>
</dbReference>
<keyword evidence="4" id="KW-0808">Transferase</keyword>
<dbReference type="AlphaFoldDB" id="A0A7Y7QYG5"/>
<evidence type="ECO:0000313" key="3">
    <source>
        <dbReference type="EMBL" id="NNG52760.1"/>
    </source>
</evidence>
<keyword evidence="4" id="KW-0012">Acyltransferase</keyword>
<feature type="transmembrane region" description="Helical" evidence="1">
    <location>
        <begin position="277"/>
        <end position="298"/>
    </location>
</feature>
<evidence type="ECO:0000313" key="4">
    <source>
        <dbReference type="EMBL" id="NVP33055.1"/>
    </source>
</evidence>
<dbReference type="InterPro" id="IPR050879">
    <property type="entry name" value="Acyltransferase_3"/>
</dbReference>
<evidence type="ECO:0000313" key="6">
    <source>
        <dbReference type="Proteomes" id="UP000557656"/>
    </source>
</evidence>
<accession>A0A7Y7QYG5</accession>
<dbReference type="GO" id="GO:0016020">
    <property type="term" value="C:membrane"/>
    <property type="evidence" value="ECO:0007669"/>
    <property type="project" value="TreeGrafter"/>
</dbReference>
<protein>
    <submittedName>
        <fullName evidence="4">Acyltransferase</fullName>
    </submittedName>
</protein>
<proteinExistence type="predicted"/>
<feature type="transmembrane region" description="Helical" evidence="1">
    <location>
        <begin position="36"/>
        <end position="54"/>
    </location>
</feature>
<reference evidence="5 6" key="1">
    <citation type="submission" date="2020-05" db="EMBL/GenBank/DDBJ databases">
        <title>Draft Genome Sequences of Sphingomonas sp. Isolated from the International Space Station.</title>
        <authorList>
            <person name="Bijlani S."/>
            <person name="Singh N.K."/>
            <person name="Mason C.E."/>
            <person name="Wang C.C."/>
            <person name="Venkateswaran K."/>
        </authorList>
    </citation>
    <scope>NUCLEOTIDE SEQUENCE [LARGE SCALE GENOMIC DNA]</scope>
    <source>
        <strain evidence="3 6">IIF7SW-B5</strain>
        <strain evidence="4">ISS-IIF7SWP</strain>
    </source>
</reference>
<name>A0A7Y7QYG5_9SPHN</name>
<organism evidence="4 5">
    <name type="scientific">Sphingomonas sanguinis</name>
    <dbReference type="NCBI Taxonomy" id="33051"/>
    <lineage>
        <taxon>Bacteria</taxon>
        <taxon>Pseudomonadati</taxon>
        <taxon>Pseudomonadota</taxon>
        <taxon>Alphaproteobacteria</taxon>
        <taxon>Sphingomonadales</taxon>
        <taxon>Sphingomonadaceae</taxon>
        <taxon>Sphingomonas</taxon>
    </lineage>
</organism>